<dbReference type="RefSeq" id="WP_323255778.1">
    <property type="nucleotide sequence ID" value="NZ_JAYGIM010000001.1"/>
</dbReference>
<dbReference type="PANTHER" id="PTHR43037:SF1">
    <property type="entry name" value="BLL1128 PROTEIN"/>
    <property type="match status" value="1"/>
</dbReference>
<evidence type="ECO:0000259" key="3">
    <source>
        <dbReference type="Pfam" id="PF00326"/>
    </source>
</evidence>
<evidence type="ECO:0000256" key="1">
    <source>
        <dbReference type="ARBA" id="ARBA00022729"/>
    </source>
</evidence>
<dbReference type="InterPro" id="IPR029058">
    <property type="entry name" value="AB_hydrolase_fold"/>
</dbReference>
<keyword evidence="5" id="KW-1185">Reference proteome</keyword>
<evidence type="ECO:0000313" key="4">
    <source>
        <dbReference type="EMBL" id="MEA5425506.1"/>
    </source>
</evidence>
<feature type="chain" id="PRO_5046551605" evidence="2">
    <location>
        <begin position="24"/>
        <end position="281"/>
    </location>
</feature>
<accession>A0ABU5SDY9</accession>
<dbReference type="EMBL" id="JAYGIM010000001">
    <property type="protein sequence ID" value="MEA5425506.1"/>
    <property type="molecule type" value="Genomic_DNA"/>
</dbReference>
<keyword evidence="1 2" id="KW-0732">Signal</keyword>
<protein>
    <submittedName>
        <fullName evidence="4">Prolyl oligopeptidase family serine peptidase</fullName>
    </submittedName>
</protein>
<dbReference type="Pfam" id="PF00326">
    <property type="entry name" value="Peptidase_S9"/>
    <property type="match status" value="1"/>
</dbReference>
<dbReference type="SUPFAM" id="SSF53474">
    <property type="entry name" value="alpha/beta-Hydrolases"/>
    <property type="match status" value="1"/>
</dbReference>
<name>A0ABU5SDY9_9BACT</name>
<dbReference type="InterPro" id="IPR050955">
    <property type="entry name" value="Plant_Biomass_Hydrol_Est"/>
</dbReference>
<dbReference type="PANTHER" id="PTHR43037">
    <property type="entry name" value="UNNAMED PRODUCT-RELATED"/>
    <property type="match status" value="1"/>
</dbReference>
<sequence>MTKTLLLALFISTILLTSCSTTKTQFGETVIENTADTSLSKQAILKIRSLNNDIFDSATFVGKEQIEIKYRLFKPNQLKTKEKYPLVVIYHSSGRPVGTDNKSQLGILQKLFASPDIQNKYPAYVLAPQFPTRSSDYVMDTSRNVLYSTPRSCLNSVLSLIDTLKLNLNIDTKRIYVIGFSMGGSTVINSLSARPELFAAGISISGIPQFDKIQDLATTPIWLIHGIDDTENPINSDEQFYREMSKNIRYWKLKATTHDNVFTTQILGETLPKWLFKQRKK</sequence>
<evidence type="ECO:0000256" key="2">
    <source>
        <dbReference type="SAM" id="SignalP"/>
    </source>
</evidence>
<feature type="domain" description="Peptidase S9 prolyl oligopeptidase catalytic" evidence="3">
    <location>
        <begin position="156"/>
        <end position="252"/>
    </location>
</feature>
<evidence type="ECO:0000313" key="5">
    <source>
        <dbReference type="Proteomes" id="UP001302222"/>
    </source>
</evidence>
<dbReference type="Proteomes" id="UP001302222">
    <property type="component" value="Unassembled WGS sequence"/>
</dbReference>
<gene>
    <name evidence="4" type="ORF">VB798_02915</name>
</gene>
<organism evidence="4 5">
    <name type="scientific">Arcicella lustrica</name>
    <dbReference type="NCBI Taxonomy" id="2984196"/>
    <lineage>
        <taxon>Bacteria</taxon>
        <taxon>Pseudomonadati</taxon>
        <taxon>Bacteroidota</taxon>
        <taxon>Cytophagia</taxon>
        <taxon>Cytophagales</taxon>
        <taxon>Flectobacillaceae</taxon>
        <taxon>Arcicella</taxon>
    </lineage>
</organism>
<dbReference type="InterPro" id="IPR001375">
    <property type="entry name" value="Peptidase_S9_cat"/>
</dbReference>
<feature type="signal peptide" evidence="2">
    <location>
        <begin position="1"/>
        <end position="23"/>
    </location>
</feature>
<proteinExistence type="predicted"/>
<reference evidence="4 5" key="1">
    <citation type="submission" date="2023-12" db="EMBL/GenBank/DDBJ databases">
        <title>Novel species of the genus Arcicella isolated from rivers.</title>
        <authorList>
            <person name="Lu H."/>
        </authorList>
    </citation>
    <scope>NUCLEOTIDE SEQUENCE [LARGE SCALE GENOMIC DNA]</scope>
    <source>
        <strain evidence="4 5">DC25W</strain>
    </source>
</reference>
<dbReference type="PROSITE" id="PS51257">
    <property type="entry name" value="PROKAR_LIPOPROTEIN"/>
    <property type="match status" value="1"/>
</dbReference>
<comment type="caution">
    <text evidence="4">The sequence shown here is derived from an EMBL/GenBank/DDBJ whole genome shotgun (WGS) entry which is preliminary data.</text>
</comment>
<dbReference type="Gene3D" id="3.40.50.1820">
    <property type="entry name" value="alpha/beta hydrolase"/>
    <property type="match status" value="1"/>
</dbReference>